<dbReference type="SUPFAM" id="SSF54928">
    <property type="entry name" value="RNA-binding domain, RBD"/>
    <property type="match status" value="2"/>
</dbReference>
<evidence type="ECO:0000313" key="6">
    <source>
        <dbReference type="EMBL" id="EYU23180.1"/>
    </source>
</evidence>
<name>A0A022Q9I1_ERYGU</name>
<evidence type="ECO:0000313" key="7">
    <source>
        <dbReference type="Proteomes" id="UP000030748"/>
    </source>
</evidence>
<dbReference type="PANTHER" id="PTHR48032:SF12">
    <property type="entry name" value="RRM DOMAIN-CONTAINING PROTEIN"/>
    <property type="match status" value="1"/>
</dbReference>
<feature type="region of interest" description="Disordered" evidence="4">
    <location>
        <begin position="84"/>
        <end position="106"/>
    </location>
</feature>
<dbReference type="EMBL" id="KI632176">
    <property type="protein sequence ID" value="EYU23180.1"/>
    <property type="molecule type" value="Genomic_DNA"/>
</dbReference>
<protein>
    <recommendedName>
        <fullName evidence="5">RRM domain-containing protein</fullName>
    </recommendedName>
</protein>
<evidence type="ECO:0000256" key="1">
    <source>
        <dbReference type="ARBA" id="ARBA00022737"/>
    </source>
</evidence>
<dbReference type="SMART" id="SM00360">
    <property type="entry name" value="RRM"/>
    <property type="match status" value="2"/>
</dbReference>
<dbReference type="GO" id="GO:0006417">
    <property type="term" value="P:regulation of translation"/>
    <property type="evidence" value="ECO:0000318"/>
    <property type="project" value="GO_Central"/>
</dbReference>
<dbReference type="FunFam" id="3.30.70.330:FF:000040">
    <property type="entry name" value="Heterogeneous nuclear ribonucleoprotein A2/B1"/>
    <property type="match status" value="1"/>
</dbReference>
<reference evidence="6 7" key="1">
    <citation type="journal article" date="2013" name="Proc. Natl. Acad. Sci. U.S.A.">
        <title>Fine-scale variation in meiotic recombination in Mimulus inferred from population shotgun sequencing.</title>
        <authorList>
            <person name="Hellsten U."/>
            <person name="Wright K.M."/>
            <person name="Jenkins J."/>
            <person name="Shu S."/>
            <person name="Yuan Y."/>
            <person name="Wessler S.R."/>
            <person name="Schmutz J."/>
            <person name="Willis J.H."/>
            <person name="Rokhsar D.S."/>
        </authorList>
    </citation>
    <scope>NUCLEOTIDE SEQUENCE [LARGE SCALE GENOMIC DNA]</scope>
    <source>
        <strain evidence="7">cv. DUN x IM62</strain>
    </source>
</reference>
<dbReference type="Gene3D" id="3.30.70.330">
    <property type="match status" value="2"/>
</dbReference>
<feature type="domain" description="RRM" evidence="5">
    <location>
        <begin position="112"/>
        <end position="189"/>
    </location>
</feature>
<dbReference type="InterPro" id="IPR035979">
    <property type="entry name" value="RBD_domain_sf"/>
</dbReference>
<dbReference type="PANTHER" id="PTHR48032">
    <property type="entry name" value="RNA-BINDING PROTEIN MUSASHI HOMOLOG RBP6"/>
    <property type="match status" value="1"/>
</dbReference>
<feature type="region of interest" description="Disordered" evidence="4">
    <location>
        <begin position="189"/>
        <end position="210"/>
    </location>
</feature>
<dbReference type="GO" id="GO:0003729">
    <property type="term" value="F:mRNA binding"/>
    <property type="evidence" value="ECO:0000318"/>
    <property type="project" value="GO_Central"/>
</dbReference>
<dbReference type="Proteomes" id="UP000030748">
    <property type="component" value="Unassembled WGS sequence"/>
</dbReference>
<dbReference type="AlphaFoldDB" id="A0A022Q9I1"/>
<dbReference type="CDD" id="cd12330">
    <property type="entry name" value="RRM2_Hrp1p"/>
    <property type="match status" value="1"/>
</dbReference>
<feature type="compositionally biased region" description="Low complexity" evidence="4">
    <location>
        <begin position="97"/>
        <end position="106"/>
    </location>
</feature>
<evidence type="ECO:0000256" key="3">
    <source>
        <dbReference type="PROSITE-ProRule" id="PRU00176"/>
    </source>
</evidence>
<proteinExistence type="predicted"/>
<keyword evidence="7" id="KW-1185">Reference proteome</keyword>
<dbReference type="eggNOG" id="KOG0118">
    <property type="taxonomic scope" value="Eukaryota"/>
</dbReference>
<dbReference type="STRING" id="4155.A0A022Q9I1"/>
<accession>A0A022Q9I1</accession>
<gene>
    <name evidence="6" type="ORF">MIMGU_mgv1a026317mg</name>
</gene>
<feature type="compositionally biased region" description="Low complexity" evidence="4">
    <location>
        <begin position="192"/>
        <end position="210"/>
    </location>
</feature>
<evidence type="ECO:0000256" key="2">
    <source>
        <dbReference type="ARBA" id="ARBA00022884"/>
    </source>
</evidence>
<keyword evidence="2 3" id="KW-0694">RNA-binding</keyword>
<dbReference type="Pfam" id="PF00076">
    <property type="entry name" value="RRM_1"/>
    <property type="match status" value="2"/>
</dbReference>
<dbReference type="InterPro" id="IPR000504">
    <property type="entry name" value="RRM_dom"/>
</dbReference>
<feature type="domain" description="RRM" evidence="5">
    <location>
        <begin position="7"/>
        <end position="83"/>
    </location>
</feature>
<dbReference type="PROSITE" id="PS50102">
    <property type="entry name" value="RRM"/>
    <property type="match status" value="2"/>
</dbReference>
<evidence type="ECO:0000259" key="5">
    <source>
        <dbReference type="PROSITE" id="PS50102"/>
    </source>
</evidence>
<keyword evidence="1" id="KW-0677">Repeat</keyword>
<organism evidence="6 7">
    <name type="scientific">Erythranthe guttata</name>
    <name type="common">Yellow monkey flower</name>
    <name type="synonym">Mimulus guttatus</name>
    <dbReference type="NCBI Taxonomy" id="4155"/>
    <lineage>
        <taxon>Eukaryota</taxon>
        <taxon>Viridiplantae</taxon>
        <taxon>Streptophyta</taxon>
        <taxon>Embryophyta</taxon>
        <taxon>Tracheophyta</taxon>
        <taxon>Spermatophyta</taxon>
        <taxon>Magnoliopsida</taxon>
        <taxon>eudicotyledons</taxon>
        <taxon>Gunneridae</taxon>
        <taxon>Pentapetalae</taxon>
        <taxon>asterids</taxon>
        <taxon>lamiids</taxon>
        <taxon>Lamiales</taxon>
        <taxon>Phrymaceae</taxon>
        <taxon>Erythranthe</taxon>
    </lineage>
</organism>
<dbReference type="InterPro" id="IPR012677">
    <property type="entry name" value="Nucleotide-bd_a/b_plait_sf"/>
</dbReference>
<evidence type="ECO:0000256" key="4">
    <source>
        <dbReference type="SAM" id="MobiDB-lite"/>
    </source>
</evidence>
<sequence length="343" mass="37209">MEEAEPNKLFVGGISWETTDDILKEHFAEYGVVLGSVIAVDRHTGKPRGFAFVTFSESSAVDRALQNPHIILSRTVEVKRAIPRNEQQNQQRGLIMNNTRSNNSSSETFRTKKIFVGGLSANLTDDEFRTYFGKFGRITDVVVMHDNMTHRPRGFGFITFDSEESVEEVMRKKFHELTGKLVEVKRAVPKDSAMGSGNSNNGRGHNINNSYNQGSYLPSVGYYPTTYGNVVNYSYGAGIYGGGGGYPFGGYGPIGYGSAPIAPRGPWPPAMVGFRGGFFPYSGGVAPMYPTFVNGAAHGPMGFGGNGYSGILKSGGELTHPQNGGETTKHNAREFLCGNICPI</sequence>